<evidence type="ECO:0000256" key="7">
    <source>
        <dbReference type="SAM" id="MobiDB-lite"/>
    </source>
</evidence>
<evidence type="ECO:0000256" key="2">
    <source>
        <dbReference type="ARBA" id="ARBA00022679"/>
    </source>
</evidence>
<dbReference type="UniPathway" id="UPA00219"/>
<feature type="compositionally biased region" description="Low complexity" evidence="7">
    <location>
        <begin position="17"/>
        <end position="34"/>
    </location>
</feature>
<reference evidence="10 11" key="1">
    <citation type="submission" date="2019-07" db="EMBL/GenBank/DDBJ databases">
        <title>Full genome sequence of Humibacter sp. WJ7-1.</title>
        <authorList>
            <person name="Im W.-T."/>
        </authorList>
    </citation>
    <scope>NUCLEOTIDE SEQUENCE [LARGE SCALE GENOMIC DNA]</scope>
    <source>
        <strain evidence="10 11">WJ7-1</strain>
    </source>
</reference>
<evidence type="ECO:0000256" key="8">
    <source>
        <dbReference type="SAM" id="Phobius"/>
    </source>
</evidence>
<dbReference type="SUPFAM" id="SSF141523">
    <property type="entry name" value="L,D-transpeptidase catalytic domain-like"/>
    <property type="match status" value="1"/>
</dbReference>
<dbReference type="PROSITE" id="PS52029">
    <property type="entry name" value="LD_TPASE"/>
    <property type="match status" value="1"/>
</dbReference>
<keyword evidence="4 6" id="KW-0573">Peptidoglycan synthesis</keyword>
<protein>
    <submittedName>
        <fullName evidence="10">L,D-transpeptidase family protein</fullName>
    </submittedName>
</protein>
<dbReference type="AlphaFoldDB" id="A0A5B8M8I2"/>
<keyword evidence="11" id="KW-1185">Reference proteome</keyword>
<proteinExistence type="predicted"/>
<feature type="active site" description="Proton donor/acceptor" evidence="6">
    <location>
        <position position="436"/>
    </location>
</feature>
<keyword evidence="8" id="KW-1133">Transmembrane helix</keyword>
<dbReference type="OrthoDB" id="3176960at2"/>
<dbReference type="GO" id="GO:0005576">
    <property type="term" value="C:extracellular region"/>
    <property type="evidence" value="ECO:0007669"/>
    <property type="project" value="TreeGrafter"/>
</dbReference>
<dbReference type="GO" id="GO:0018104">
    <property type="term" value="P:peptidoglycan-protein cross-linking"/>
    <property type="evidence" value="ECO:0007669"/>
    <property type="project" value="TreeGrafter"/>
</dbReference>
<dbReference type="InterPro" id="IPR050979">
    <property type="entry name" value="LD-transpeptidase"/>
</dbReference>
<dbReference type="Gene3D" id="2.40.440.10">
    <property type="entry name" value="L,D-transpeptidase catalytic domain-like"/>
    <property type="match status" value="1"/>
</dbReference>
<feature type="region of interest" description="Disordered" evidence="7">
    <location>
        <begin position="1"/>
        <end position="34"/>
    </location>
</feature>
<comment type="pathway">
    <text evidence="1 6">Cell wall biogenesis; peptidoglycan biosynthesis.</text>
</comment>
<dbReference type="GO" id="GO:0071555">
    <property type="term" value="P:cell wall organization"/>
    <property type="evidence" value="ECO:0007669"/>
    <property type="project" value="UniProtKB-UniRule"/>
</dbReference>
<dbReference type="RefSeq" id="WP_146321774.1">
    <property type="nucleotide sequence ID" value="NZ_CP042305.1"/>
</dbReference>
<dbReference type="Proteomes" id="UP000320216">
    <property type="component" value="Chromosome"/>
</dbReference>
<evidence type="ECO:0000256" key="5">
    <source>
        <dbReference type="ARBA" id="ARBA00023316"/>
    </source>
</evidence>
<name>A0A5B8M8I2_9MICO</name>
<dbReference type="GO" id="GO:0008360">
    <property type="term" value="P:regulation of cell shape"/>
    <property type="evidence" value="ECO:0007669"/>
    <property type="project" value="UniProtKB-UniRule"/>
</dbReference>
<sequence length="476" mass="50065">MTDQLTHDSVVGDGQNEPKPAETAAAPRAEAAEAAPAPKRKRRFLWLWIAGGAFVVVLAAALTLLIAPGTTVAGVPVGGLPPSIAANVVSQRLADATITVDGTRVTGRQLGVQVKAGELTNRALADRPLWNVGAWFGAPIEAPVTFEAGKADKTLQQALPAHYTTSTDATLELVSKAYIAKPAVPGTKVDTTALARSLQKAFGRDLDHVSVRTTQAATQPPISTDTAAATAKKLNGMLGTIGFYVGTERTVPVAPDVAASWLTVTPDDSTGSFSIAADQDKIQAAVDGLPGKVNRQAVNAQNIVNSAGAVLRVDTAGKTGRTLGDTSGVAQAFATQLSDGNAEYRLPVTETPFQTTSLKRSIDVDLSTQRLSMIQNGAVVGSWPISSGLSATPTPTGHFTVNVHVREQTMSSTQYGYSVPNVQWVMYFDGNGDGFHGVYWHNNFGHPMSHGCVGMPNSEAEQLYDWSPDGIEVYIH</sequence>
<dbReference type="InterPro" id="IPR005490">
    <property type="entry name" value="LD_TPept_cat_dom"/>
</dbReference>
<keyword evidence="3 6" id="KW-0133">Cell shape</keyword>
<accession>A0A5B8M8I2</accession>
<evidence type="ECO:0000256" key="6">
    <source>
        <dbReference type="PROSITE-ProRule" id="PRU01373"/>
    </source>
</evidence>
<dbReference type="InterPro" id="IPR038063">
    <property type="entry name" value="Transpep_catalytic_dom"/>
</dbReference>
<keyword evidence="2" id="KW-0808">Transferase</keyword>
<feature type="active site" description="Nucleophile" evidence="6">
    <location>
        <position position="452"/>
    </location>
</feature>
<feature type="domain" description="L,D-TPase catalytic" evidence="9">
    <location>
        <begin position="360"/>
        <end position="476"/>
    </location>
</feature>
<dbReference type="CDD" id="cd16913">
    <property type="entry name" value="YkuD_like"/>
    <property type="match status" value="1"/>
</dbReference>
<dbReference type="Pfam" id="PF03734">
    <property type="entry name" value="YkuD"/>
    <property type="match status" value="1"/>
</dbReference>
<dbReference type="PANTHER" id="PTHR30582:SF2">
    <property type="entry name" value="L,D-TRANSPEPTIDASE YCIB-RELATED"/>
    <property type="match status" value="1"/>
</dbReference>
<evidence type="ECO:0000256" key="1">
    <source>
        <dbReference type="ARBA" id="ARBA00004752"/>
    </source>
</evidence>
<dbReference type="KEGG" id="huw:FPZ11_14100"/>
<feature type="transmembrane region" description="Helical" evidence="8">
    <location>
        <begin position="45"/>
        <end position="67"/>
    </location>
</feature>
<evidence type="ECO:0000313" key="11">
    <source>
        <dbReference type="Proteomes" id="UP000320216"/>
    </source>
</evidence>
<dbReference type="GO" id="GO:0071972">
    <property type="term" value="F:peptidoglycan L,D-transpeptidase activity"/>
    <property type="evidence" value="ECO:0007669"/>
    <property type="project" value="TreeGrafter"/>
</dbReference>
<evidence type="ECO:0000259" key="9">
    <source>
        <dbReference type="PROSITE" id="PS52029"/>
    </source>
</evidence>
<dbReference type="GO" id="GO:0016740">
    <property type="term" value="F:transferase activity"/>
    <property type="evidence" value="ECO:0007669"/>
    <property type="project" value="UniProtKB-KW"/>
</dbReference>
<evidence type="ECO:0000256" key="4">
    <source>
        <dbReference type="ARBA" id="ARBA00022984"/>
    </source>
</evidence>
<dbReference type="PANTHER" id="PTHR30582">
    <property type="entry name" value="L,D-TRANSPEPTIDASE"/>
    <property type="match status" value="1"/>
</dbReference>
<evidence type="ECO:0000313" key="10">
    <source>
        <dbReference type="EMBL" id="QDZ15740.1"/>
    </source>
</evidence>
<gene>
    <name evidence="10" type="ORF">FPZ11_14100</name>
</gene>
<keyword evidence="8" id="KW-0812">Transmembrane</keyword>
<keyword evidence="8" id="KW-0472">Membrane</keyword>
<keyword evidence="5 6" id="KW-0961">Cell wall biogenesis/degradation</keyword>
<dbReference type="EMBL" id="CP042305">
    <property type="protein sequence ID" value="QDZ15740.1"/>
    <property type="molecule type" value="Genomic_DNA"/>
</dbReference>
<organism evidence="10 11">
    <name type="scientific">Humibacter ginsenosidimutans</name>
    <dbReference type="NCBI Taxonomy" id="2599293"/>
    <lineage>
        <taxon>Bacteria</taxon>
        <taxon>Bacillati</taxon>
        <taxon>Actinomycetota</taxon>
        <taxon>Actinomycetes</taxon>
        <taxon>Micrococcales</taxon>
        <taxon>Microbacteriaceae</taxon>
        <taxon>Humibacter</taxon>
    </lineage>
</organism>
<evidence type="ECO:0000256" key="3">
    <source>
        <dbReference type="ARBA" id="ARBA00022960"/>
    </source>
</evidence>